<proteinExistence type="predicted"/>
<accession>A0ABP1BS49</accession>
<dbReference type="SUPFAM" id="SSF56112">
    <property type="entry name" value="Protein kinase-like (PK-like)"/>
    <property type="match status" value="1"/>
</dbReference>
<evidence type="ECO:0000259" key="7">
    <source>
        <dbReference type="PROSITE" id="PS50110"/>
    </source>
</evidence>
<dbReference type="InterPro" id="IPR011006">
    <property type="entry name" value="CheY-like_superfamily"/>
</dbReference>
<dbReference type="InterPro" id="IPR000719">
    <property type="entry name" value="Prot_kinase_dom"/>
</dbReference>
<feature type="domain" description="Protein kinase" evidence="6">
    <location>
        <begin position="788"/>
        <end position="1056"/>
    </location>
</feature>
<dbReference type="InterPro" id="IPR009057">
    <property type="entry name" value="Homeodomain-like_sf"/>
</dbReference>
<gene>
    <name evidence="8" type="ORF">CSSPJE1EN2_LOCUS20669</name>
</gene>
<dbReference type="SMART" id="SM00448">
    <property type="entry name" value="REC"/>
    <property type="match status" value="1"/>
</dbReference>
<evidence type="ECO:0000256" key="1">
    <source>
        <dbReference type="ARBA" id="ARBA00023012"/>
    </source>
</evidence>
<dbReference type="SUPFAM" id="SSF52172">
    <property type="entry name" value="CheY-like"/>
    <property type="match status" value="1"/>
</dbReference>
<dbReference type="Gene3D" id="3.40.50.2300">
    <property type="match status" value="1"/>
</dbReference>
<keyword evidence="5" id="KW-0597">Phosphoprotein</keyword>
<organism evidence="8 9">
    <name type="scientific">Sphagnum jensenii</name>
    <dbReference type="NCBI Taxonomy" id="128206"/>
    <lineage>
        <taxon>Eukaryota</taxon>
        <taxon>Viridiplantae</taxon>
        <taxon>Streptophyta</taxon>
        <taxon>Embryophyta</taxon>
        <taxon>Bryophyta</taxon>
        <taxon>Sphagnophytina</taxon>
        <taxon>Sphagnopsida</taxon>
        <taxon>Sphagnales</taxon>
        <taxon>Sphagnaceae</taxon>
        <taxon>Sphagnum</taxon>
    </lineage>
</organism>
<dbReference type="InterPro" id="IPR001789">
    <property type="entry name" value="Sig_transdc_resp-reg_receiver"/>
</dbReference>
<dbReference type="PROSITE" id="PS50110">
    <property type="entry name" value="RESPONSE_REGULATORY"/>
    <property type="match status" value="1"/>
</dbReference>
<reference evidence="8" key="1">
    <citation type="submission" date="2024-03" db="EMBL/GenBank/DDBJ databases">
        <authorList>
            <consortium name="ELIXIR-Norway"/>
            <consortium name="Elixir Norway"/>
        </authorList>
    </citation>
    <scope>NUCLEOTIDE SEQUENCE</scope>
</reference>
<dbReference type="InterPro" id="IPR008271">
    <property type="entry name" value="Ser/Thr_kinase_AS"/>
</dbReference>
<dbReference type="Gene3D" id="3.30.200.20">
    <property type="entry name" value="Phosphorylase Kinase, domain 1"/>
    <property type="match status" value="1"/>
</dbReference>
<evidence type="ECO:0000259" key="6">
    <source>
        <dbReference type="PROSITE" id="PS50011"/>
    </source>
</evidence>
<feature type="domain" description="Response regulatory" evidence="7">
    <location>
        <begin position="12"/>
        <end position="127"/>
    </location>
</feature>
<dbReference type="Proteomes" id="UP001497522">
    <property type="component" value="Chromosome 6"/>
</dbReference>
<dbReference type="CDD" id="cd17584">
    <property type="entry name" value="REC_typeB_ARR-like"/>
    <property type="match status" value="1"/>
</dbReference>
<dbReference type="InterPro" id="IPR001005">
    <property type="entry name" value="SANT/Myb"/>
</dbReference>
<dbReference type="InterPro" id="IPR006447">
    <property type="entry name" value="Myb_dom_plants"/>
</dbReference>
<dbReference type="Pfam" id="PF00249">
    <property type="entry name" value="Myb_DNA-binding"/>
    <property type="match status" value="1"/>
</dbReference>
<dbReference type="Pfam" id="PF07714">
    <property type="entry name" value="PK_Tyr_Ser-Thr"/>
    <property type="match status" value="1"/>
</dbReference>
<name>A0ABP1BS49_9BRYO</name>
<dbReference type="Gene3D" id="1.10.10.60">
    <property type="entry name" value="Homeodomain-like"/>
    <property type="match status" value="1"/>
</dbReference>
<evidence type="ECO:0000256" key="5">
    <source>
        <dbReference type="PROSITE-ProRule" id="PRU00169"/>
    </source>
</evidence>
<dbReference type="InterPro" id="IPR001245">
    <property type="entry name" value="Ser-Thr/Tyr_kinase_cat_dom"/>
</dbReference>
<keyword evidence="4" id="KW-0539">Nucleus</keyword>
<keyword evidence="9" id="KW-1185">Reference proteome</keyword>
<dbReference type="InterPro" id="IPR045279">
    <property type="entry name" value="ARR-like"/>
</dbReference>
<keyword evidence="1" id="KW-0902">Two-component regulatory system</keyword>
<evidence type="ECO:0000313" key="9">
    <source>
        <dbReference type="Proteomes" id="UP001497522"/>
    </source>
</evidence>
<evidence type="ECO:0000313" key="8">
    <source>
        <dbReference type="EMBL" id="CAK9879065.1"/>
    </source>
</evidence>
<evidence type="ECO:0000256" key="3">
    <source>
        <dbReference type="ARBA" id="ARBA00023163"/>
    </source>
</evidence>
<evidence type="ECO:0008006" key="10">
    <source>
        <dbReference type="Google" id="ProtNLM"/>
    </source>
</evidence>
<dbReference type="SUPFAM" id="SSF46689">
    <property type="entry name" value="Homeodomain-like"/>
    <property type="match status" value="1"/>
</dbReference>
<dbReference type="EMBL" id="OZ023707">
    <property type="protein sequence ID" value="CAK9879065.1"/>
    <property type="molecule type" value="Genomic_DNA"/>
</dbReference>
<dbReference type="Pfam" id="PF00072">
    <property type="entry name" value="Response_reg"/>
    <property type="match status" value="1"/>
</dbReference>
<protein>
    <recommendedName>
        <fullName evidence="10">Two-component response regulator</fullName>
    </recommendedName>
</protein>
<dbReference type="PROSITE" id="PS50011">
    <property type="entry name" value="PROTEIN_KINASE_DOM"/>
    <property type="match status" value="1"/>
</dbReference>
<dbReference type="SMART" id="SM00220">
    <property type="entry name" value="S_TKc"/>
    <property type="match status" value="1"/>
</dbReference>
<dbReference type="PANTHER" id="PTHR43874">
    <property type="entry name" value="TWO-COMPONENT RESPONSE REGULATOR"/>
    <property type="match status" value="1"/>
</dbReference>
<keyword evidence="3" id="KW-0804">Transcription</keyword>
<dbReference type="PANTHER" id="PTHR43874:SF7">
    <property type="entry name" value="TWO-COMPONENT RESPONSE REGULATOR ARR10"/>
    <property type="match status" value="1"/>
</dbReference>
<dbReference type="Gene3D" id="1.10.510.10">
    <property type="entry name" value="Transferase(Phosphotransferase) domain 1"/>
    <property type="match status" value="1"/>
</dbReference>
<evidence type="ECO:0000256" key="2">
    <source>
        <dbReference type="ARBA" id="ARBA00023015"/>
    </source>
</evidence>
<evidence type="ECO:0000256" key="4">
    <source>
        <dbReference type="ARBA" id="ARBA00023242"/>
    </source>
</evidence>
<dbReference type="PROSITE" id="PS00108">
    <property type="entry name" value="PROTEIN_KINASE_ST"/>
    <property type="match status" value="1"/>
</dbReference>
<dbReference type="NCBIfam" id="TIGR01557">
    <property type="entry name" value="myb_SHAQKYF"/>
    <property type="match status" value="1"/>
</dbReference>
<keyword evidence="2" id="KW-0805">Transcription regulation</keyword>
<dbReference type="InterPro" id="IPR011009">
    <property type="entry name" value="Kinase-like_dom_sf"/>
</dbReference>
<sequence>MKPADHFPAGLRILAVDDDPISLAILRRMLQECSYHVTTCGRATEALELLREDKDKFDLVISDVYMPDMNGFKLLELVGLEMDLPVIMMSANGETSTMLEGITHGACYYLLKPVKIEELRNIWQHVVRKLRREPKEHSASFEEGKINQQGGTRYADNTSSATDMTDCMWRNKKKEAKEDEEDHEQDNTGDLSMLKPPAVWSVDLHQQFVSAVNQLGIDKAVPKTILELMNVHGLTHENVASHLQEYWLYLKRLSGVTIQPNNKRASSDGQDAGYGGLIDLNEMLDYKTAVTNGHLPVQGRAVLHHANMVGGVGGASSGMLGISSPPDPYLLVQIAALQSTPLSRPQMEGSLPGNQAALLQSLSALDFNPLCQSHLLSGTGPLQQQDEWPSLKAIQRPLDMGSLEGSNRNLAGSTSEELTIQVLQQRAQQQGEGSPVNLPQATRILKLLSSHINLGQADLMPNVVGAIPSTAIGLLNMCHSDRELGSFSSFSNASGSLIRSSIADARNMSFIGSSGSLGCSFMELMNHGINESQDYYLKATTQRKVEGIFYEPEDTSSGDQSESNTIFQLECANDIFTFQATSLNPANTEVFKERTLTAIWDLDDRTFGHNSKLQVNVLQCKYMVNTILDSKCYLIGQTCTSSADPIYKELFRIVKKADLIVQECSDEPLKLKSLLAQMDNVHAFVDVTVDWQWCTRLFRNDVEDCTWASVHSTFEQLKQQDLTQNKKLWDAHIAELQNQSMSTTGDPRMGERSNLADYLQGRVQNVMNAYDSLQGLLPWFVGASDPEAKRGEFLGMGTFGSVSQYTWFGMECAEKSFNPFLCEKQEHDFENEVGVMIRLNHPHVVRLICCHQDSTKCSIVMELMPTNLERYIAGRKYPFTPQAAVDIMSQIASGMEYLHEQGVVHRDLKPNNILVCPNTNPELSADGYVEVKLADFGLAKTKVYTSASILNSQICGAAPWRAPEAFGEHFSAKKADVYSFAIMCSQILSGNLHPFGYPPLRVLERISSPQHERPSLPSNNNYPAELLSLIRECWAPDSQKRPNCSMICKRLQEIRLGLLVCNRM</sequence>
<feature type="modified residue" description="4-aspartylphosphate" evidence="5">
    <location>
        <position position="63"/>
    </location>
</feature>